<dbReference type="GO" id="GO:0003676">
    <property type="term" value="F:nucleic acid binding"/>
    <property type="evidence" value="ECO:0007669"/>
    <property type="project" value="InterPro"/>
</dbReference>
<dbReference type="Gene3D" id="3.30.420.10">
    <property type="entry name" value="Ribonuclease H-like superfamily/Ribonuclease H"/>
    <property type="match status" value="1"/>
</dbReference>
<dbReference type="OrthoDB" id="10025891at2759"/>
<sequence>MPANSGFYAGPGGDVPDDVRFRPVGKFPRKLLVSVAISPRGVSSPVICPSRTNVGGDFYRQECLQKKLFPFLREQYPHGGFIFWPDLAAAHYAKKTVTLLEEAGVPFVARDENPPCVPQLRAIEDFWGIVKQEVYKGGWGAASEVQLKNRIQRVLRSIREEVPRTMMERVPERVRRAERRGVNSSLH</sequence>
<accession>A0A6A4UWK9</accession>
<comment type="caution">
    <text evidence="1">The sequence shown here is derived from an EMBL/GenBank/DDBJ whole genome shotgun (WGS) entry which is preliminary data.</text>
</comment>
<evidence type="ECO:0008006" key="3">
    <source>
        <dbReference type="Google" id="ProtNLM"/>
    </source>
</evidence>
<evidence type="ECO:0000313" key="2">
    <source>
        <dbReference type="Proteomes" id="UP000440578"/>
    </source>
</evidence>
<dbReference type="Proteomes" id="UP000440578">
    <property type="component" value="Unassembled WGS sequence"/>
</dbReference>
<gene>
    <name evidence="1" type="ORF">FJT64_014515</name>
</gene>
<evidence type="ECO:0000313" key="1">
    <source>
        <dbReference type="EMBL" id="KAF0287036.1"/>
    </source>
</evidence>
<dbReference type="EMBL" id="VIIS01002216">
    <property type="protein sequence ID" value="KAF0287036.1"/>
    <property type="molecule type" value="Genomic_DNA"/>
</dbReference>
<proteinExistence type="predicted"/>
<dbReference type="InterPro" id="IPR036397">
    <property type="entry name" value="RNaseH_sf"/>
</dbReference>
<organism evidence="1 2">
    <name type="scientific">Amphibalanus amphitrite</name>
    <name type="common">Striped barnacle</name>
    <name type="synonym">Balanus amphitrite</name>
    <dbReference type="NCBI Taxonomy" id="1232801"/>
    <lineage>
        <taxon>Eukaryota</taxon>
        <taxon>Metazoa</taxon>
        <taxon>Ecdysozoa</taxon>
        <taxon>Arthropoda</taxon>
        <taxon>Crustacea</taxon>
        <taxon>Multicrustacea</taxon>
        <taxon>Cirripedia</taxon>
        <taxon>Thoracica</taxon>
        <taxon>Thoracicalcarea</taxon>
        <taxon>Balanomorpha</taxon>
        <taxon>Balanoidea</taxon>
        <taxon>Balanidae</taxon>
        <taxon>Amphibalaninae</taxon>
        <taxon>Amphibalanus</taxon>
    </lineage>
</organism>
<dbReference type="AlphaFoldDB" id="A0A6A4UWK9"/>
<protein>
    <recommendedName>
        <fullName evidence="3">Tc1-like transposase DDE domain-containing protein</fullName>
    </recommendedName>
</protein>
<reference evidence="1 2" key="1">
    <citation type="submission" date="2019-07" db="EMBL/GenBank/DDBJ databases">
        <title>Draft genome assembly of a fouling barnacle, Amphibalanus amphitrite (Darwin, 1854): The first reference genome for Thecostraca.</title>
        <authorList>
            <person name="Kim W."/>
        </authorList>
    </citation>
    <scope>NUCLEOTIDE SEQUENCE [LARGE SCALE GENOMIC DNA]</scope>
    <source>
        <strain evidence="1">SNU_AA5</strain>
        <tissue evidence="1">Soma without cirri and trophi</tissue>
    </source>
</reference>
<name>A0A6A4UWK9_AMPAM</name>
<keyword evidence="2" id="KW-1185">Reference proteome</keyword>